<keyword evidence="1" id="KW-0472">Membrane</keyword>
<accession>A0ABV5BEM4</accession>
<keyword evidence="3" id="KW-1185">Reference proteome</keyword>
<dbReference type="Proteomes" id="UP001580407">
    <property type="component" value="Unassembled WGS sequence"/>
</dbReference>
<feature type="transmembrane region" description="Helical" evidence="1">
    <location>
        <begin position="53"/>
        <end position="73"/>
    </location>
</feature>
<reference evidence="2 3" key="1">
    <citation type="submission" date="2024-09" db="EMBL/GenBank/DDBJ databases">
        <authorList>
            <person name="Ruan L."/>
        </authorList>
    </citation>
    <scope>NUCLEOTIDE SEQUENCE [LARGE SCALE GENOMIC DNA]</scope>
    <source>
        <strain evidence="2 3">D33</strain>
    </source>
</reference>
<organism evidence="2 3">
    <name type="scientific">Paenibacillus terreus</name>
    <dbReference type="NCBI Taxonomy" id="1387834"/>
    <lineage>
        <taxon>Bacteria</taxon>
        <taxon>Bacillati</taxon>
        <taxon>Bacillota</taxon>
        <taxon>Bacilli</taxon>
        <taxon>Bacillales</taxon>
        <taxon>Paenibacillaceae</taxon>
        <taxon>Paenibacillus</taxon>
    </lineage>
</organism>
<sequence length="490" mass="55187">MCKHTTEENAPMEELQHTLNQFEAPQSLHTFAQNITVHAAGTSIKRRRPRRSMLYTGLAAGCTAAVAISLLTAQVSPAFASVMNNIPGFAAASEWLSSKRDSDGVQNAQLHNYQPSEPEVYQIGDATVSIGDVYLTSDKLIYKTFVRSDKIKNHLITDSDGSYVDPWASFHAVSLDFPGKGGGAQDVIFDEDTKEPILVDTSEIAVTPQEVDAFLRKNPSELKFALYEQNGTDSPDKHEISVKFDKSQWKEDRTFVVHQSLDVEGVPEIQTLTVDQVKVTPINTFVDLQLNNMDKFLLETQLAEPTINLTDDQGNRYPLDTYLPLDEEEGRYESGKIRLVFSSSPYFNDALKKLTLHIDELEVSEIGSFSLSMNEALPKTISFKGKEMTITDADYKDGMLNLKIKQSPDNRQGVSFSIPSYEAKVLRNHELYQKLYVEQEGYRKGKLRVKDGQEEYEISIMAPKQDDYDIEMVSERRAVPLNKEMDIDLK</sequence>
<gene>
    <name evidence="2" type="ORF">ACE3NQ_23535</name>
</gene>
<evidence type="ECO:0008006" key="4">
    <source>
        <dbReference type="Google" id="ProtNLM"/>
    </source>
</evidence>
<dbReference type="EMBL" id="JBHILM010000032">
    <property type="protein sequence ID" value="MFB5683892.1"/>
    <property type="molecule type" value="Genomic_DNA"/>
</dbReference>
<proteinExistence type="predicted"/>
<dbReference type="RefSeq" id="WP_375527614.1">
    <property type="nucleotide sequence ID" value="NZ_JBHILM010000032.1"/>
</dbReference>
<evidence type="ECO:0000313" key="2">
    <source>
        <dbReference type="EMBL" id="MFB5683892.1"/>
    </source>
</evidence>
<comment type="caution">
    <text evidence="2">The sequence shown here is derived from an EMBL/GenBank/DDBJ whole genome shotgun (WGS) entry which is preliminary data.</text>
</comment>
<keyword evidence="1" id="KW-1133">Transmembrane helix</keyword>
<evidence type="ECO:0000313" key="3">
    <source>
        <dbReference type="Proteomes" id="UP001580407"/>
    </source>
</evidence>
<keyword evidence="1" id="KW-0812">Transmembrane</keyword>
<name>A0ABV5BEM4_9BACL</name>
<protein>
    <recommendedName>
        <fullName evidence="4">DUF4179 domain-containing protein</fullName>
    </recommendedName>
</protein>
<evidence type="ECO:0000256" key="1">
    <source>
        <dbReference type="SAM" id="Phobius"/>
    </source>
</evidence>